<accession>A0A9W9JG76</accession>
<reference evidence="2" key="2">
    <citation type="journal article" date="2023" name="IMA Fungus">
        <title>Comparative genomic study of the Penicillium genus elucidates a diverse pangenome and 15 lateral gene transfer events.</title>
        <authorList>
            <person name="Petersen C."/>
            <person name="Sorensen T."/>
            <person name="Nielsen M.R."/>
            <person name="Sondergaard T.E."/>
            <person name="Sorensen J.L."/>
            <person name="Fitzpatrick D.A."/>
            <person name="Frisvad J.C."/>
            <person name="Nielsen K.L."/>
        </authorList>
    </citation>
    <scope>NUCLEOTIDE SEQUENCE</scope>
    <source>
        <strain evidence="2">IBT 20477</strain>
    </source>
</reference>
<organism evidence="2 3">
    <name type="scientific">Penicillium cf. viridicatum</name>
    <dbReference type="NCBI Taxonomy" id="2972119"/>
    <lineage>
        <taxon>Eukaryota</taxon>
        <taxon>Fungi</taxon>
        <taxon>Dikarya</taxon>
        <taxon>Ascomycota</taxon>
        <taxon>Pezizomycotina</taxon>
        <taxon>Eurotiomycetes</taxon>
        <taxon>Eurotiomycetidae</taxon>
        <taxon>Eurotiales</taxon>
        <taxon>Aspergillaceae</taxon>
        <taxon>Penicillium</taxon>
    </lineage>
</organism>
<reference evidence="2" key="1">
    <citation type="submission" date="2022-11" db="EMBL/GenBank/DDBJ databases">
        <authorList>
            <person name="Petersen C."/>
        </authorList>
    </citation>
    <scope>NUCLEOTIDE SEQUENCE</scope>
    <source>
        <strain evidence="2">IBT 20477</strain>
    </source>
</reference>
<dbReference type="Proteomes" id="UP001150942">
    <property type="component" value="Unassembled WGS sequence"/>
</dbReference>
<proteinExistence type="predicted"/>
<evidence type="ECO:0000313" key="2">
    <source>
        <dbReference type="EMBL" id="KAJ5195752.1"/>
    </source>
</evidence>
<dbReference type="EMBL" id="JAPQKQ010000005">
    <property type="protein sequence ID" value="KAJ5195752.1"/>
    <property type="molecule type" value="Genomic_DNA"/>
</dbReference>
<gene>
    <name evidence="2" type="ORF">N7449_006231</name>
</gene>
<feature type="region of interest" description="Disordered" evidence="1">
    <location>
        <begin position="1"/>
        <end position="32"/>
    </location>
</feature>
<evidence type="ECO:0000256" key="1">
    <source>
        <dbReference type="SAM" id="MobiDB-lite"/>
    </source>
</evidence>
<name>A0A9W9JG76_9EURO</name>
<dbReference type="OrthoDB" id="4378821at2759"/>
<keyword evidence="3" id="KW-1185">Reference proteome</keyword>
<protein>
    <submittedName>
        <fullName evidence="2">Uncharacterized protein</fullName>
    </submittedName>
</protein>
<evidence type="ECO:0000313" key="3">
    <source>
        <dbReference type="Proteomes" id="UP001150942"/>
    </source>
</evidence>
<dbReference type="AlphaFoldDB" id="A0A9W9JG76"/>
<sequence>MPNTSKVSTVWRENRQKRGTQPDPQKRRKADRMRWYRAKKASFKKANDIFVDGLDTGCDRRVYVLVMNTKQSQVHYATYDSHPEKDWIPNVETVINHWPRPELWTPSNFGDTQQKKEAIKAKSRPSRVMKVPNRVMKVSQPPIFKL</sequence>
<comment type="caution">
    <text evidence="2">The sequence shown here is derived from an EMBL/GenBank/DDBJ whole genome shotgun (WGS) entry which is preliminary data.</text>
</comment>